<dbReference type="InterPro" id="IPR018649">
    <property type="entry name" value="SHOCT"/>
</dbReference>
<organism evidence="2 3">
    <name type="scientific">Methylobacterium symbioticum</name>
    <dbReference type="NCBI Taxonomy" id="2584084"/>
    <lineage>
        <taxon>Bacteria</taxon>
        <taxon>Pseudomonadati</taxon>
        <taxon>Pseudomonadota</taxon>
        <taxon>Alphaproteobacteria</taxon>
        <taxon>Hyphomicrobiales</taxon>
        <taxon>Methylobacteriaceae</taxon>
        <taxon>Methylobacterium</taxon>
    </lineage>
</organism>
<evidence type="ECO:0000259" key="1">
    <source>
        <dbReference type="Pfam" id="PF09851"/>
    </source>
</evidence>
<dbReference type="EMBL" id="CABFPH010000011">
    <property type="protein sequence ID" value="VUD70688.1"/>
    <property type="molecule type" value="Genomic_DNA"/>
</dbReference>
<dbReference type="Pfam" id="PF09851">
    <property type="entry name" value="SHOCT"/>
    <property type="match status" value="1"/>
</dbReference>
<dbReference type="RefSeq" id="WP_142582253.1">
    <property type="nucleotide sequence ID" value="NZ_CABFPH010000011.1"/>
</dbReference>
<dbReference type="Proteomes" id="UP000410984">
    <property type="component" value="Unassembled WGS sequence"/>
</dbReference>
<dbReference type="AlphaFoldDB" id="A0A509E990"/>
<feature type="domain" description="SHOCT" evidence="1">
    <location>
        <begin position="221"/>
        <end position="247"/>
    </location>
</feature>
<name>A0A509E990_9HYPH</name>
<sequence length="250" mass="26308">MIDQGPDHPSGLQAVADRYGVSLEAVRHVMRALERGQGNMAQFDHPDLGGMGQWSAGGMIMVGDMFNNALKARVAGLCTELAAALPPGGWSAGGAPESRRGGGEWWPADLGHPASAGAQDGLRYAYFPQSRRLAIESGHGVAVYDTGEYQISGVSQSNGALGFTGPQGTVHLDRLRRVGAEAEAMMRHPEPETVPAFADPLGAASAFSTPSSAHGGDIIATIERLAELHARGVLTDEEFTRKKAELLARL</sequence>
<protein>
    <recommendedName>
        <fullName evidence="1">SHOCT domain-containing protein</fullName>
    </recommendedName>
</protein>
<keyword evidence="3" id="KW-1185">Reference proteome</keyword>
<evidence type="ECO:0000313" key="3">
    <source>
        <dbReference type="Proteomes" id="UP000410984"/>
    </source>
</evidence>
<gene>
    <name evidence="2" type="ORF">MET9862_01261</name>
</gene>
<dbReference type="OrthoDB" id="1778949at2"/>
<evidence type="ECO:0000313" key="2">
    <source>
        <dbReference type="EMBL" id="VUD70688.1"/>
    </source>
</evidence>
<accession>A0A509E990</accession>
<reference evidence="2 3" key="1">
    <citation type="submission" date="2019-06" db="EMBL/GenBank/DDBJ databases">
        <authorList>
            <person name="Rodrigo-Torres L."/>
            <person name="Arahal R. D."/>
            <person name="Lucena T."/>
        </authorList>
    </citation>
    <scope>NUCLEOTIDE SEQUENCE [LARGE SCALE GENOMIC DNA]</scope>
    <source>
        <strain evidence="2 3">SB0023/3</strain>
    </source>
</reference>
<proteinExistence type="predicted"/>